<evidence type="ECO:0000313" key="1">
    <source>
        <dbReference type="EMBL" id="CAA31537.1"/>
    </source>
</evidence>
<sequence>MMLLTVPAEPPCGIISRPTMPSGLFATVFDAVAVS</sequence>
<reference evidence="1" key="1">
    <citation type="journal article" date="1989" name="Mol. Microbiol.">
        <title>The Bradyrhizobium japonicum fixBCX operon: identification of fixX and of a 5' mRNA region affecting the level of the fixBCX transcript.</title>
        <authorList>
            <person name="Gubler M."/>
            <person name="Zurcher T."/>
            <person name="Hennecke H."/>
        </authorList>
    </citation>
    <scope>NUCLEOTIDE SEQUENCE</scope>
    <source>
        <strain evidence="1">110spc4</strain>
    </source>
</reference>
<name>Q45239_BRAJP</name>
<dbReference type="AlphaFoldDB" id="Q45239"/>
<protein>
    <submittedName>
        <fullName evidence="1">ORF 35 protein</fullName>
    </submittedName>
</protein>
<dbReference type="EMBL" id="X13143">
    <property type="protein sequence ID" value="CAA31537.1"/>
    <property type="molecule type" value="Genomic_DNA"/>
</dbReference>
<accession>Q45239</accession>
<dbReference type="PIR" id="S04182">
    <property type="entry name" value="S04182"/>
</dbReference>
<proteinExistence type="predicted"/>
<organism evidence="1">
    <name type="scientific">Bradyrhizobium japonicum</name>
    <dbReference type="NCBI Taxonomy" id="375"/>
    <lineage>
        <taxon>Bacteria</taxon>
        <taxon>Pseudomonadati</taxon>
        <taxon>Pseudomonadota</taxon>
        <taxon>Alphaproteobacteria</taxon>
        <taxon>Hyphomicrobiales</taxon>
        <taxon>Nitrobacteraceae</taxon>
        <taxon>Bradyrhizobium</taxon>
    </lineage>
</organism>